<gene>
    <name evidence="1" type="ORF">NO1_2093</name>
</gene>
<dbReference type="Proteomes" id="UP000269352">
    <property type="component" value="Unassembled WGS sequence"/>
</dbReference>
<dbReference type="AlphaFoldDB" id="A0A388TDL1"/>
<accession>A0A388TDL1</accession>
<comment type="caution">
    <text evidence="1">The sequence shown here is derived from an EMBL/GenBank/DDBJ whole genome shotgun (WGS) entry which is preliminary data.</text>
</comment>
<protein>
    <submittedName>
        <fullName evidence="1">Uncharacterized protein</fullName>
    </submittedName>
</protein>
<keyword evidence="2" id="KW-1185">Reference proteome</keyword>
<dbReference type="EMBL" id="BGZN01000134">
    <property type="protein sequence ID" value="GBR75025.1"/>
    <property type="molecule type" value="Genomic_DNA"/>
</dbReference>
<reference evidence="1 2" key="1">
    <citation type="journal article" date="2019" name="ISME J.">
        <title>Genome analyses of uncultured TG2/ZB3 bacteria in 'Margulisbacteria' specifically attached to ectosymbiotic spirochetes of protists in the termite gut.</title>
        <authorList>
            <person name="Utami Y.D."/>
            <person name="Kuwahara H."/>
            <person name="Igai K."/>
            <person name="Murakami T."/>
            <person name="Sugaya K."/>
            <person name="Morikawa T."/>
            <person name="Nagura Y."/>
            <person name="Yuki M."/>
            <person name="Deevong P."/>
            <person name="Inoue T."/>
            <person name="Kihara K."/>
            <person name="Lo N."/>
            <person name="Yamada A."/>
            <person name="Ohkuma M."/>
            <person name="Hongoh Y."/>
        </authorList>
    </citation>
    <scope>NUCLEOTIDE SEQUENCE [LARGE SCALE GENOMIC DNA]</scope>
    <source>
        <strain evidence="1">NkOx7-01</strain>
    </source>
</reference>
<sequence length="44" mass="4568">MKKILLFLCVLSLGFSAVRLQGQAGVAGYGFGAGFGLQVIPLLL</sequence>
<evidence type="ECO:0000313" key="2">
    <source>
        <dbReference type="Proteomes" id="UP000269352"/>
    </source>
</evidence>
<name>A0A388TDL1_TERA1</name>
<feature type="non-terminal residue" evidence="1">
    <location>
        <position position="44"/>
    </location>
</feature>
<organism evidence="1 2">
    <name type="scientific">Termititenax aidoneus</name>
    <dbReference type="NCBI Taxonomy" id="2218524"/>
    <lineage>
        <taxon>Bacteria</taxon>
        <taxon>Bacillati</taxon>
        <taxon>Candidatus Margulisiibacteriota</taxon>
        <taxon>Candidatus Termititenacia</taxon>
        <taxon>Candidatus Termititenacales</taxon>
        <taxon>Candidatus Termititenacaceae</taxon>
        <taxon>Candidatus Termititenax</taxon>
    </lineage>
</organism>
<evidence type="ECO:0000313" key="1">
    <source>
        <dbReference type="EMBL" id="GBR75025.1"/>
    </source>
</evidence>
<proteinExistence type="predicted"/>